<protein>
    <submittedName>
        <fullName evidence="3">Peptidoglycan/LPS O-acetylase OafA/YrhL</fullName>
    </submittedName>
</protein>
<feature type="transmembrane region" description="Helical" evidence="1">
    <location>
        <begin position="28"/>
        <end position="49"/>
    </location>
</feature>
<keyword evidence="1" id="KW-0472">Membrane</keyword>
<dbReference type="GO" id="GO:0016020">
    <property type="term" value="C:membrane"/>
    <property type="evidence" value="ECO:0007669"/>
    <property type="project" value="TreeGrafter"/>
</dbReference>
<feature type="transmembrane region" description="Helical" evidence="1">
    <location>
        <begin position="212"/>
        <end position="228"/>
    </location>
</feature>
<evidence type="ECO:0000259" key="2">
    <source>
        <dbReference type="Pfam" id="PF01757"/>
    </source>
</evidence>
<dbReference type="Pfam" id="PF01757">
    <property type="entry name" value="Acyl_transf_3"/>
    <property type="match status" value="1"/>
</dbReference>
<feature type="transmembrane region" description="Helical" evidence="1">
    <location>
        <begin position="157"/>
        <end position="178"/>
    </location>
</feature>
<keyword evidence="1" id="KW-0812">Transmembrane</keyword>
<dbReference type="PANTHER" id="PTHR23028:SF53">
    <property type="entry name" value="ACYL_TRANSF_3 DOMAIN-CONTAINING PROTEIN"/>
    <property type="match status" value="1"/>
</dbReference>
<dbReference type="EMBL" id="RBIL01000001">
    <property type="protein sequence ID" value="RKQ94109.1"/>
    <property type="molecule type" value="Genomic_DNA"/>
</dbReference>
<gene>
    <name evidence="3" type="ORF">C8N24_3986</name>
</gene>
<dbReference type="OrthoDB" id="5242306at2"/>
<accession>A0A660LHA2</accession>
<dbReference type="GO" id="GO:0000271">
    <property type="term" value="P:polysaccharide biosynthetic process"/>
    <property type="evidence" value="ECO:0007669"/>
    <property type="project" value="TreeGrafter"/>
</dbReference>
<evidence type="ECO:0000256" key="1">
    <source>
        <dbReference type="SAM" id="Phobius"/>
    </source>
</evidence>
<evidence type="ECO:0000313" key="3">
    <source>
        <dbReference type="EMBL" id="RKQ94109.1"/>
    </source>
</evidence>
<feature type="transmembrane region" description="Helical" evidence="1">
    <location>
        <begin position="105"/>
        <end position="124"/>
    </location>
</feature>
<dbReference type="InterPro" id="IPR002656">
    <property type="entry name" value="Acyl_transf_3_dom"/>
</dbReference>
<dbReference type="InterPro" id="IPR050879">
    <property type="entry name" value="Acyltransferase_3"/>
</dbReference>
<reference evidence="3 4" key="1">
    <citation type="submission" date="2018-10" db="EMBL/GenBank/DDBJ databases">
        <title>Genomic Encyclopedia of Archaeal and Bacterial Type Strains, Phase II (KMG-II): from individual species to whole genera.</title>
        <authorList>
            <person name="Goeker M."/>
        </authorList>
    </citation>
    <scope>NUCLEOTIDE SEQUENCE [LARGE SCALE GENOMIC DNA]</scope>
    <source>
        <strain evidence="3 4">DSM 14954</strain>
    </source>
</reference>
<feature type="transmembrane region" description="Helical" evidence="1">
    <location>
        <begin position="268"/>
        <end position="287"/>
    </location>
</feature>
<dbReference type="RefSeq" id="WP_121252827.1">
    <property type="nucleotide sequence ID" value="NZ_RBIL01000001.1"/>
</dbReference>
<feature type="domain" description="Acyltransferase 3" evidence="2">
    <location>
        <begin position="23"/>
        <end position="355"/>
    </location>
</feature>
<keyword evidence="1" id="KW-1133">Transmembrane helix</keyword>
<feature type="transmembrane region" description="Helical" evidence="1">
    <location>
        <begin position="185"/>
        <end position="206"/>
    </location>
</feature>
<sequence length="403" mass="43949">MTAVAEPEAATAEVVPDARQRTHWLDGVRGAAALFVVLHHMWLGSWPFFPEDRGPVWLGWLLYGHLAVAVFIVVSGYSLALAPLRHGGELVGGLRRFIRRRAWRILPAYWAALVLSMLLFVTLIEPSTGAGTATKSFVVHGLLLQDVIGNVAPNGTFWSIAIEWQIYFLFPVMLLLALRFGMVRVVLLTAGIVLVAHLLAGTDTVLSKINNVSPQFLLLFALGVLAAWTAHGRAPRPPRWALAGVAGASAAGLVTLAVAQGSPWMVGHWFWVDVIAGTGFAALLLLLSDSRSPVRDRTLGSRPAVFLGSFSYSLYLIHGPLLALAEEHVVEPLDLSPLAHFAVLLVLVLPVVLVACYAFFRLFERPFLTRRDFASLRTLPAWTLVAGRGRKRAAAGEELPVYR</sequence>
<organism evidence="3 4">
    <name type="scientific">Solirubrobacter pauli</name>
    <dbReference type="NCBI Taxonomy" id="166793"/>
    <lineage>
        <taxon>Bacteria</taxon>
        <taxon>Bacillati</taxon>
        <taxon>Actinomycetota</taxon>
        <taxon>Thermoleophilia</taxon>
        <taxon>Solirubrobacterales</taxon>
        <taxon>Solirubrobacteraceae</taxon>
        <taxon>Solirubrobacter</taxon>
    </lineage>
</organism>
<dbReference type="GO" id="GO:0016747">
    <property type="term" value="F:acyltransferase activity, transferring groups other than amino-acyl groups"/>
    <property type="evidence" value="ECO:0007669"/>
    <property type="project" value="InterPro"/>
</dbReference>
<keyword evidence="4" id="KW-1185">Reference proteome</keyword>
<name>A0A660LHA2_9ACTN</name>
<dbReference type="Proteomes" id="UP000278962">
    <property type="component" value="Unassembled WGS sequence"/>
</dbReference>
<feature type="transmembrane region" description="Helical" evidence="1">
    <location>
        <begin position="240"/>
        <end position="262"/>
    </location>
</feature>
<dbReference type="PANTHER" id="PTHR23028">
    <property type="entry name" value="ACETYLTRANSFERASE"/>
    <property type="match status" value="1"/>
</dbReference>
<evidence type="ECO:0000313" key="4">
    <source>
        <dbReference type="Proteomes" id="UP000278962"/>
    </source>
</evidence>
<dbReference type="AlphaFoldDB" id="A0A660LHA2"/>
<proteinExistence type="predicted"/>
<feature type="transmembrane region" description="Helical" evidence="1">
    <location>
        <begin position="61"/>
        <end position="84"/>
    </location>
</feature>
<feature type="transmembrane region" description="Helical" evidence="1">
    <location>
        <begin position="299"/>
        <end position="318"/>
    </location>
</feature>
<comment type="caution">
    <text evidence="3">The sequence shown here is derived from an EMBL/GenBank/DDBJ whole genome shotgun (WGS) entry which is preliminary data.</text>
</comment>
<feature type="transmembrane region" description="Helical" evidence="1">
    <location>
        <begin position="338"/>
        <end position="360"/>
    </location>
</feature>